<gene>
    <name evidence="1" type="ORF">CCAP1982_LOCUS12188</name>
</gene>
<dbReference type="AlphaFoldDB" id="A0A811UWY3"/>
<dbReference type="PANTHER" id="PTHR45629">
    <property type="entry name" value="SNF2/RAD54 FAMILY MEMBER"/>
    <property type="match status" value="1"/>
</dbReference>
<accession>A0A811UWY3</accession>
<protein>
    <submittedName>
        <fullName evidence="1">(Mediterranean fruit fly) hypothetical protein</fullName>
    </submittedName>
</protein>
<evidence type="ECO:0000313" key="1">
    <source>
        <dbReference type="EMBL" id="CAD7003752.1"/>
    </source>
</evidence>
<dbReference type="InterPro" id="IPR050496">
    <property type="entry name" value="SNF2_RAD54_helicase_repair"/>
</dbReference>
<sequence>MICENFYCLADFVNPGIFGTYQDFRSYYELPLQECQNPEASSDVKDLANERTRELMKIADTFVLRRLQSVNGHTYLQLYAQRKDTVLQDLTPLQIITVLKKYATIPHWLRVRKPLIY</sequence>
<dbReference type="PANTHER" id="PTHR45629:SF7">
    <property type="entry name" value="DNA EXCISION REPAIR PROTEIN ERCC-6-RELATED"/>
    <property type="match status" value="1"/>
</dbReference>
<dbReference type="Proteomes" id="UP000606786">
    <property type="component" value="Unassembled WGS sequence"/>
</dbReference>
<reference evidence="1" key="1">
    <citation type="submission" date="2020-11" db="EMBL/GenBank/DDBJ databases">
        <authorList>
            <person name="Whitehead M."/>
        </authorList>
    </citation>
    <scope>NUCLEOTIDE SEQUENCE</scope>
    <source>
        <strain evidence="1">EGII</strain>
    </source>
</reference>
<organism evidence="1 2">
    <name type="scientific">Ceratitis capitata</name>
    <name type="common">Mediterranean fruit fly</name>
    <name type="synonym">Tephritis capitata</name>
    <dbReference type="NCBI Taxonomy" id="7213"/>
    <lineage>
        <taxon>Eukaryota</taxon>
        <taxon>Metazoa</taxon>
        <taxon>Ecdysozoa</taxon>
        <taxon>Arthropoda</taxon>
        <taxon>Hexapoda</taxon>
        <taxon>Insecta</taxon>
        <taxon>Pterygota</taxon>
        <taxon>Neoptera</taxon>
        <taxon>Endopterygota</taxon>
        <taxon>Diptera</taxon>
        <taxon>Brachycera</taxon>
        <taxon>Muscomorpha</taxon>
        <taxon>Tephritoidea</taxon>
        <taxon>Tephritidae</taxon>
        <taxon>Ceratitis</taxon>
        <taxon>Ceratitis</taxon>
    </lineage>
</organism>
<evidence type="ECO:0000313" key="2">
    <source>
        <dbReference type="Proteomes" id="UP000606786"/>
    </source>
</evidence>
<dbReference type="EMBL" id="CAJHJT010000034">
    <property type="protein sequence ID" value="CAD7003752.1"/>
    <property type="molecule type" value="Genomic_DNA"/>
</dbReference>
<dbReference type="Gene3D" id="3.40.50.10810">
    <property type="entry name" value="Tandem AAA-ATPase domain"/>
    <property type="match status" value="1"/>
</dbReference>
<keyword evidence="2" id="KW-1185">Reference proteome</keyword>
<comment type="caution">
    <text evidence="1">The sequence shown here is derived from an EMBL/GenBank/DDBJ whole genome shotgun (WGS) entry which is preliminary data.</text>
</comment>
<proteinExistence type="predicted"/>
<dbReference type="InterPro" id="IPR038718">
    <property type="entry name" value="SNF2-like_sf"/>
</dbReference>
<name>A0A811UWY3_CERCA</name>